<name>A0A0E3M9P9_SACSO</name>
<gene>
    <name evidence="14" type="ORF">HFC64_09135</name>
    <name evidence="15" type="ORF">SSOP1_2885</name>
    <name evidence="6" type="ORF">SULA_0564</name>
    <name evidence="4" type="ORF">SULB_0566</name>
    <name evidence="5" type="ORF">SULC_0564</name>
    <name evidence="7" type="ORF">SULG_02890</name>
    <name evidence="8" type="ORF">SULH_02890</name>
    <name evidence="9" type="ORF">SULI_02890</name>
    <name evidence="10" type="ORF">SULM_02890</name>
    <name evidence="11" type="ORF">SULN_02890</name>
    <name evidence="12" type="ORF">SULO_02900</name>
    <name evidence="13" type="ORF">SULZ_02935</name>
</gene>
<keyword evidence="1" id="KW-0500">Molybdenum</keyword>
<evidence type="ECO:0000313" key="17">
    <source>
        <dbReference type="Proteomes" id="UP000033085"/>
    </source>
</evidence>
<dbReference type="Proteomes" id="UP000273443">
    <property type="component" value="Chromosome"/>
</dbReference>
<dbReference type="Proteomes" id="UP000269431">
    <property type="component" value="Chromosome"/>
</dbReference>
<dbReference type="EMBL" id="CP033238">
    <property type="protein sequence ID" value="AZF75336.1"/>
    <property type="molecule type" value="Genomic_DNA"/>
</dbReference>
<dbReference type="RefSeq" id="WP_009990245.1">
    <property type="nucleotide sequence ID" value="NZ_CP011055.2"/>
</dbReference>
<evidence type="ECO:0000313" key="19">
    <source>
        <dbReference type="Proteomes" id="UP000076770"/>
    </source>
</evidence>
<evidence type="ECO:0000256" key="1">
    <source>
        <dbReference type="ARBA" id="ARBA00022505"/>
    </source>
</evidence>
<dbReference type="Proteomes" id="UP000033085">
    <property type="component" value="Chromosome"/>
</dbReference>
<dbReference type="PATRIC" id="fig|2287.6.peg.589"/>
<keyword evidence="2" id="KW-0560">Oxidoreductase</keyword>
<reference evidence="16 17" key="1">
    <citation type="journal article" date="2015" name="Genome Announc.">
        <title>Complete Genome Sequence of Sulfolobus solfataricus Strain 98/2 and Evolved Derivatives.</title>
        <authorList>
            <person name="McCarthy S."/>
            <person name="Gradnigo J."/>
            <person name="Johnson T."/>
            <person name="Payne S."/>
            <person name="Lipzen A."/>
            <person name="Martin J."/>
            <person name="Schackwitz W."/>
            <person name="Moriyama E."/>
            <person name="Blum P."/>
        </authorList>
    </citation>
    <scope>NUCLEOTIDE SEQUENCE [LARGE SCALE GENOMIC DNA]</scope>
    <source>
        <strain evidence="16">98/2 SULC</strain>
        <strain evidence="4">SARC-B</strain>
        <strain evidence="5">SARC-C</strain>
        <strain evidence="6 18">SULA</strain>
        <strain evidence="17">SULB</strain>
    </source>
</reference>
<dbReference type="Proteomes" id="UP000282269">
    <property type="component" value="Chromosome"/>
</dbReference>
<dbReference type="Proteomes" id="UP000033106">
    <property type="component" value="Chromosome"/>
</dbReference>
<evidence type="ECO:0000313" key="27">
    <source>
        <dbReference type="Proteomes" id="UP000594632"/>
    </source>
</evidence>
<proteinExistence type="predicted"/>
<dbReference type="Proteomes" id="UP000273194">
    <property type="component" value="Chromosome"/>
</dbReference>
<dbReference type="Proteomes" id="UP000594632">
    <property type="component" value="Chromosome"/>
</dbReference>
<evidence type="ECO:0000313" key="7">
    <source>
        <dbReference type="EMBL" id="AZF67474.1"/>
    </source>
</evidence>
<dbReference type="Gene3D" id="3.30.365.10">
    <property type="entry name" value="Aldehyde oxidase/xanthine dehydrogenase, molybdopterin binding domain"/>
    <property type="match status" value="4"/>
</dbReference>
<dbReference type="Proteomes" id="UP000267993">
    <property type="component" value="Chromosome"/>
</dbReference>
<evidence type="ECO:0000313" key="26">
    <source>
        <dbReference type="Proteomes" id="UP000282269"/>
    </source>
</evidence>
<dbReference type="Proteomes" id="UP000076770">
    <property type="component" value="Chromosome i"/>
</dbReference>
<dbReference type="EMBL" id="CP050869">
    <property type="protein sequence ID" value="QPG49961.1"/>
    <property type="molecule type" value="Genomic_DNA"/>
</dbReference>
<dbReference type="EMBL" id="CP011055">
    <property type="protein sequence ID" value="AKA72963.1"/>
    <property type="molecule type" value="Genomic_DNA"/>
</dbReference>
<dbReference type="KEGG" id="ssof:SULC_0564"/>
<dbReference type="GeneID" id="44128505"/>
<reference evidence="19" key="2">
    <citation type="submission" date="2016-04" db="EMBL/GenBank/DDBJ databases">
        <authorList>
            <person name="Shah S.A."/>
            <person name="Garrett R.A."/>
        </authorList>
    </citation>
    <scope>NUCLEOTIDE SEQUENCE [LARGE SCALE GENOMIC DNA]</scope>
    <source>
        <strain evidence="19">ATCC 35091 / DSM 1616 / JCM 8930 / NBRC 15331 / P1</strain>
    </source>
</reference>
<dbReference type="EMBL" id="CP033237">
    <property type="protein sequence ID" value="AZF72714.1"/>
    <property type="molecule type" value="Genomic_DNA"/>
</dbReference>
<dbReference type="PANTHER" id="PTHR11908:SF132">
    <property type="entry name" value="ALDEHYDE OXIDASE 1-RELATED"/>
    <property type="match status" value="1"/>
</dbReference>
<dbReference type="InterPro" id="IPR046867">
    <property type="entry name" value="AldOxase/xan_DH_MoCoBD2"/>
</dbReference>
<dbReference type="Proteomes" id="UP000033057">
    <property type="component" value="Chromosome"/>
</dbReference>
<evidence type="ECO:0000313" key="4">
    <source>
        <dbReference type="EMBL" id="AKA72963.1"/>
    </source>
</evidence>
<dbReference type="AlphaFoldDB" id="A0A0E3M9P9"/>
<dbReference type="InterPro" id="IPR016208">
    <property type="entry name" value="Ald_Oxase/xanthine_DH-like"/>
</dbReference>
<evidence type="ECO:0000313" key="10">
    <source>
        <dbReference type="EMBL" id="AZF75336.1"/>
    </source>
</evidence>
<dbReference type="EMBL" id="CP033236">
    <property type="protein sequence ID" value="AZF70094.1"/>
    <property type="molecule type" value="Genomic_DNA"/>
</dbReference>
<evidence type="ECO:0000313" key="23">
    <source>
        <dbReference type="Proteomes" id="UP000273443"/>
    </source>
</evidence>
<evidence type="ECO:0000313" key="18">
    <source>
        <dbReference type="Proteomes" id="UP000033106"/>
    </source>
</evidence>
<dbReference type="EMBL" id="CP011057">
    <property type="protein sequence ID" value="AKA78355.1"/>
    <property type="molecule type" value="Genomic_DNA"/>
</dbReference>
<dbReference type="Proteomes" id="UP000278715">
    <property type="component" value="Chromosome"/>
</dbReference>
<dbReference type="Pfam" id="PF01315">
    <property type="entry name" value="Ald_Xan_dh_C"/>
    <property type="match status" value="1"/>
</dbReference>
<dbReference type="EMBL" id="CP033235">
    <property type="protein sequence ID" value="AZF67474.1"/>
    <property type="molecule type" value="Genomic_DNA"/>
</dbReference>
<reference evidence="15" key="3">
    <citation type="submission" date="2016-04" db="EMBL/GenBank/DDBJ databases">
        <authorList>
            <person name="Evans L.H."/>
            <person name="Alamgir A."/>
            <person name="Owens N."/>
            <person name="Weber N.D."/>
            <person name="Virtaneva K."/>
            <person name="Barbian K."/>
            <person name="Babar A."/>
            <person name="Rosenke K."/>
        </authorList>
    </citation>
    <scope>NUCLEOTIDE SEQUENCE</scope>
    <source>
        <strain evidence="15">P1</strain>
    </source>
</reference>
<dbReference type="EMBL" id="LT549890">
    <property type="protein sequence ID" value="SAI86439.1"/>
    <property type="molecule type" value="Genomic_DNA"/>
</dbReference>
<evidence type="ECO:0000313" key="8">
    <source>
        <dbReference type="EMBL" id="AZF70094.1"/>
    </source>
</evidence>
<accession>A0A0E3M9P9</accession>
<evidence type="ECO:0000313" key="24">
    <source>
        <dbReference type="Proteomes" id="UP000275843"/>
    </source>
</evidence>
<dbReference type="EMBL" id="CP033239">
    <property type="protein sequence ID" value="AZF77945.1"/>
    <property type="molecule type" value="Genomic_DNA"/>
</dbReference>
<evidence type="ECO:0000313" key="16">
    <source>
        <dbReference type="Proteomes" id="UP000033057"/>
    </source>
</evidence>
<dbReference type="SUPFAM" id="SSF54665">
    <property type="entry name" value="CO dehydrogenase molybdoprotein N-domain-like"/>
    <property type="match status" value="1"/>
</dbReference>
<dbReference type="KEGG" id="ssoa:SULA_0564"/>
<dbReference type="GO" id="GO:0005506">
    <property type="term" value="F:iron ion binding"/>
    <property type="evidence" value="ECO:0007669"/>
    <property type="project" value="InterPro"/>
</dbReference>
<reference evidence="4" key="5">
    <citation type="submission" date="2018-10" db="EMBL/GenBank/DDBJ databases">
        <authorList>
            <person name="McCarthy S."/>
            <person name="Gradnigo J."/>
            <person name="Johnson T."/>
            <person name="Payne S."/>
            <person name="Lipzen A."/>
            <person name="Schackwitz W."/>
            <person name="Martin J."/>
            <person name="Moriyama E."/>
            <person name="Blum P."/>
        </authorList>
    </citation>
    <scope>NUCLEOTIDE SEQUENCE</scope>
    <source>
        <strain evidence="4">SARC-B</strain>
        <strain evidence="5">SARC-C</strain>
        <strain evidence="6">SULA</strain>
    </source>
</reference>
<organism evidence="4 17">
    <name type="scientific">Saccharolobus solfataricus</name>
    <name type="common">Sulfolobus solfataricus</name>
    <dbReference type="NCBI Taxonomy" id="2287"/>
    <lineage>
        <taxon>Archaea</taxon>
        <taxon>Thermoproteota</taxon>
        <taxon>Thermoprotei</taxon>
        <taxon>Sulfolobales</taxon>
        <taxon>Sulfolobaceae</taxon>
        <taxon>Saccharolobus</taxon>
    </lineage>
</organism>
<evidence type="ECO:0000313" key="12">
    <source>
        <dbReference type="EMBL" id="AZF80551.1"/>
    </source>
</evidence>
<dbReference type="Pfam" id="PF02738">
    <property type="entry name" value="MoCoBD_1"/>
    <property type="match status" value="1"/>
</dbReference>
<evidence type="ECO:0000256" key="2">
    <source>
        <dbReference type="ARBA" id="ARBA00023002"/>
    </source>
</evidence>
<dbReference type="PANTHER" id="PTHR11908">
    <property type="entry name" value="XANTHINE DEHYDROGENASE"/>
    <property type="match status" value="1"/>
</dbReference>
<dbReference type="InterPro" id="IPR000674">
    <property type="entry name" value="Ald_Oxase/Xan_DH_a/b"/>
</dbReference>
<evidence type="ECO:0000313" key="14">
    <source>
        <dbReference type="EMBL" id="QPG49961.1"/>
    </source>
</evidence>
<dbReference type="EMBL" id="CP011056">
    <property type="protein sequence ID" value="AKA75662.1"/>
    <property type="molecule type" value="Genomic_DNA"/>
</dbReference>
<feature type="domain" description="Aldehyde oxidase/xanthine dehydrogenase a/b hammerhead" evidence="3">
    <location>
        <begin position="19"/>
        <end position="129"/>
    </location>
</feature>
<dbReference type="Pfam" id="PF20256">
    <property type="entry name" value="MoCoBD_2"/>
    <property type="match status" value="1"/>
</dbReference>
<dbReference type="Proteomes" id="UP000275843">
    <property type="component" value="Chromosome"/>
</dbReference>
<dbReference type="GeneID" id="1452790"/>
<dbReference type="InterPro" id="IPR037165">
    <property type="entry name" value="AldOxase/xan_DH_Mopterin-bd_sf"/>
</dbReference>
<dbReference type="EMBL" id="CP033241">
    <property type="protein sequence ID" value="AZF83159.1"/>
    <property type="molecule type" value="Genomic_DNA"/>
</dbReference>
<evidence type="ECO:0000313" key="13">
    <source>
        <dbReference type="EMBL" id="AZF83159.1"/>
    </source>
</evidence>
<dbReference type="OrthoDB" id="57164at2157"/>
<evidence type="ECO:0000313" key="25">
    <source>
        <dbReference type="Proteomes" id="UP000278715"/>
    </source>
</evidence>
<evidence type="ECO:0000313" key="15">
    <source>
        <dbReference type="EMBL" id="SAI86439.1"/>
    </source>
</evidence>
<evidence type="ECO:0000313" key="22">
    <source>
        <dbReference type="Proteomes" id="UP000273194"/>
    </source>
</evidence>
<evidence type="ECO:0000313" key="9">
    <source>
        <dbReference type="EMBL" id="AZF72714.1"/>
    </source>
</evidence>
<dbReference type="SUPFAM" id="SSF56003">
    <property type="entry name" value="Molybdenum cofactor-binding domain"/>
    <property type="match status" value="1"/>
</dbReference>
<dbReference type="EMBL" id="CP033240">
    <property type="protein sequence ID" value="AZF80551.1"/>
    <property type="molecule type" value="Genomic_DNA"/>
</dbReference>
<dbReference type="InterPro" id="IPR008274">
    <property type="entry name" value="AldOxase/xan_DH_MoCoBD1"/>
</dbReference>
<evidence type="ECO:0000313" key="21">
    <source>
        <dbReference type="Proteomes" id="UP000269431"/>
    </source>
</evidence>
<evidence type="ECO:0000259" key="3">
    <source>
        <dbReference type="SMART" id="SM01008"/>
    </source>
</evidence>
<evidence type="ECO:0000313" key="11">
    <source>
        <dbReference type="EMBL" id="AZF77945.1"/>
    </source>
</evidence>
<dbReference type="GO" id="GO:0016491">
    <property type="term" value="F:oxidoreductase activity"/>
    <property type="evidence" value="ECO:0007669"/>
    <property type="project" value="UniProtKB-KW"/>
</dbReference>
<reference evidence="20 21" key="4">
    <citation type="journal article" date="2018" name="Proc. Natl. Acad. Sci. U.S.A.">
        <title>Nonmutational mechanism of inheritance in the Archaeon Sulfolobus solfataricus.</title>
        <authorList>
            <person name="Payne S."/>
            <person name="McCarthy S."/>
            <person name="Johnson T."/>
            <person name="North E."/>
            <person name="Blum P."/>
        </authorList>
    </citation>
    <scope>NUCLEOTIDE SEQUENCE [LARGE SCALE GENOMIC DNA]</scope>
    <source>
        <strain evidence="8 20">SARC-H</strain>
        <strain evidence="9 24">SARC-I</strain>
        <strain evidence="11 25">SARC-N</strain>
        <strain evidence="12 26">SARC-O</strain>
        <strain evidence="13 21">SUL120</strain>
        <strain evidence="7 22">SULG</strain>
        <strain evidence="10 23">SULM</strain>
    </source>
</reference>
<reference evidence="14 27" key="6">
    <citation type="journal article" date="2020" name="Nat. Commun.">
        <title>The structures of two archaeal type IV pili illuminate evolutionary relationships.</title>
        <authorList>
            <person name="Wang F."/>
            <person name="Baquero D.P."/>
            <person name="Su Z."/>
            <person name="Beltran L.C."/>
            <person name="Prangishvili D."/>
            <person name="Krupovic M."/>
            <person name="Egelman E.H."/>
        </authorList>
    </citation>
    <scope>NUCLEOTIDE SEQUENCE [LARGE SCALE GENOMIC DNA]</scope>
    <source>
        <strain evidence="14 27">POZ149</strain>
    </source>
</reference>
<protein>
    <submittedName>
        <fullName evidence="15">Aldehyde oxidase</fullName>
    </submittedName>
    <submittedName>
        <fullName evidence="4">Xanthine dehydrogenase family protein molybdopterin-binding subunit</fullName>
    </submittedName>
</protein>
<dbReference type="InterPro" id="IPR036856">
    <property type="entry name" value="Ald_Oxase/Xan_DH_a/b_sf"/>
</dbReference>
<sequence>MTVYIGSSVKRVEDLRFLTGKGRYIDDIYLPNMQYMAVLRSNYAWAKFKLDPKRAEERGFNVITFEDTKEFSPLPNFFIPDPKRAPKEYILAKEEAKYFGEPIALVLGRDRYEVYDALELVDVDYEPIEPITDPFKAIEPNSLILHKELGSNIVYSDIFEYGEEPKDYHYVEKTFRYNRILPAPLETNGVIADFDKVSGNLTIYANTQVPQVFKTALSIIFNIPRSKVRIIVPDSGGGFGGKIFLKPLAMTALASILTGRPVKYIETRYEHVISAIHGPDRHYTAKILFKGDEILGAIVDLVEDFGAYLHTYQPLPILRQIYQLVGPYKMKYLKFRVSGVVTNKPPTGAYRGLGIPPAVLVLENLVKSISKVNGIDEIELRTKNFIDKLPYEHITGAIYDSGNYREALKKLISQLEVKDKDKYTGVGIAFALEPGSSLAFQTLVVNKPRTPYYEGVYMRIDSGGDVTVFLSTNTMGTGHETAISQVVADVLGIPIEDVKVILGDTAGPPGTGFYGSRFSVVGISAVYIASLKLKEKMREYLAKMFNVEKDDVKIDNGTVKIGNRSINVKEAVNMIYNRSYLIGDEIGLDVSVTINSYNVNIADEKRRVNFSTTYGVNAHGIVIRVDKDTGFIKILKYVILSDCGTMINPMIVDGQLMGGTTMGIGASLLEKVEYDENGIPKQTSFADYWIPSAEEVPNFEIQHMINPSPFTPLGTKGVAEGGATVPPAAIINALEDIVKKPINRVEIPITPEYVLQLINDMS</sequence>
<dbReference type="SMART" id="SM01008">
    <property type="entry name" value="Ald_Xan_dh_C"/>
    <property type="match status" value="1"/>
</dbReference>
<evidence type="ECO:0000313" key="6">
    <source>
        <dbReference type="EMBL" id="AKA78355.1"/>
    </source>
</evidence>
<dbReference type="KEGG" id="ssol:SULB_0566"/>
<dbReference type="Gene3D" id="3.90.1170.50">
    <property type="entry name" value="Aldehyde oxidase/xanthine dehydrogenase, a/b hammerhead"/>
    <property type="match status" value="1"/>
</dbReference>
<evidence type="ECO:0000313" key="5">
    <source>
        <dbReference type="EMBL" id="AKA75662.1"/>
    </source>
</evidence>
<evidence type="ECO:0000313" key="20">
    <source>
        <dbReference type="Proteomes" id="UP000267993"/>
    </source>
</evidence>